<name>A0ABT7QX50_9BACT</name>
<protein>
    <submittedName>
        <fullName evidence="1">Uncharacterized protein</fullName>
    </submittedName>
</protein>
<dbReference type="EMBL" id="JAQIBD010000001">
    <property type="protein sequence ID" value="MDM5271403.1"/>
    <property type="molecule type" value="Genomic_DNA"/>
</dbReference>
<dbReference type="Proteomes" id="UP001169069">
    <property type="component" value="Unassembled WGS sequence"/>
</dbReference>
<accession>A0ABT7QX50</accession>
<comment type="caution">
    <text evidence="1">The sequence shown here is derived from an EMBL/GenBank/DDBJ whole genome shotgun (WGS) entry which is preliminary data.</text>
</comment>
<keyword evidence="2" id="KW-1185">Reference proteome</keyword>
<evidence type="ECO:0000313" key="1">
    <source>
        <dbReference type="EMBL" id="MDM5271403.1"/>
    </source>
</evidence>
<reference evidence="1" key="1">
    <citation type="submission" date="2023-01" db="EMBL/GenBank/DDBJ databases">
        <title>Sulfurovum sp. zt1-1 genome assembly.</title>
        <authorList>
            <person name="Wang J."/>
        </authorList>
    </citation>
    <scope>NUCLEOTIDE SEQUENCE</scope>
    <source>
        <strain evidence="1">Zt1-1</strain>
    </source>
</reference>
<organism evidence="1 2">
    <name type="scientific">Sulfurovum zhangzhouensis</name>
    <dbReference type="NCBI Taxonomy" id="3019067"/>
    <lineage>
        <taxon>Bacteria</taxon>
        <taxon>Pseudomonadati</taxon>
        <taxon>Campylobacterota</taxon>
        <taxon>Epsilonproteobacteria</taxon>
        <taxon>Campylobacterales</taxon>
        <taxon>Sulfurovaceae</taxon>
        <taxon>Sulfurovum</taxon>
    </lineage>
</organism>
<evidence type="ECO:0000313" key="2">
    <source>
        <dbReference type="Proteomes" id="UP001169069"/>
    </source>
</evidence>
<sequence>MNKSQIIKLSPDEVVDISSDYIREGRLFESWKINEVIIDGKNAYMDVSMVSLYPPELSKEKFHLSIYLAEEMASQLAIIYMHIWADLTEKKREVWMLESYTKSICSVTNTEHIKIKMELQTIRKFGKTIFTIVNFSIRDDQEGFIELQQKGILS</sequence>
<dbReference type="RefSeq" id="WP_289412826.1">
    <property type="nucleotide sequence ID" value="NZ_JAQIBD010000001.1"/>
</dbReference>
<gene>
    <name evidence="1" type="ORF">PGH07_04370</name>
</gene>
<proteinExistence type="predicted"/>